<dbReference type="EMBL" id="JAINUG010000116">
    <property type="protein sequence ID" value="KAJ8395499.1"/>
    <property type="molecule type" value="Genomic_DNA"/>
</dbReference>
<dbReference type="Proteomes" id="UP001221898">
    <property type="component" value="Unassembled WGS sequence"/>
</dbReference>
<organism evidence="3 4">
    <name type="scientific">Aldrovandia affinis</name>
    <dbReference type="NCBI Taxonomy" id="143900"/>
    <lineage>
        <taxon>Eukaryota</taxon>
        <taxon>Metazoa</taxon>
        <taxon>Chordata</taxon>
        <taxon>Craniata</taxon>
        <taxon>Vertebrata</taxon>
        <taxon>Euteleostomi</taxon>
        <taxon>Actinopterygii</taxon>
        <taxon>Neopterygii</taxon>
        <taxon>Teleostei</taxon>
        <taxon>Notacanthiformes</taxon>
        <taxon>Halosauridae</taxon>
        <taxon>Aldrovandia</taxon>
    </lineage>
</organism>
<keyword evidence="4" id="KW-1185">Reference proteome</keyword>
<feature type="signal peptide" evidence="2">
    <location>
        <begin position="1"/>
        <end position="30"/>
    </location>
</feature>
<proteinExistence type="predicted"/>
<reference evidence="3" key="1">
    <citation type="journal article" date="2023" name="Science">
        <title>Genome structures resolve the early diversification of teleost fishes.</title>
        <authorList>
            <person name="Parey E."/>
            <person name="Louis A."/>
            <person name="Montfort J."/>
            <person name="Bouchez O."/>
            <person name="Roques C."/>
            <person name="Iampietro C."/>
            <person name="Lluch J."/>
            <person name="Castinel A."/>
            <person name="Donnadieu C."/>
            <person name="Desvignes T."/>
            <person name="Floi Bucao C."/>
            <person name="Jouanno E."/>
            <person name="Wen M."/>
            <person name="Mejri S."/>
            <person name="Dirks R."/>
            <person name="Jansen H."/>
            <person name="Henkel C."/>
            <person name="Chen W.J."/>
            <person name="Zahm M."/>
            <person name="Cabau C."/>
            <person name="Klopp C."/>
            <person name="Thompson A.W."/>
            <person name="Robinson-Rechavi M."/>
            <person name="Braasch I."/>
            <person name="Lecointre G."/>
            <person name="Bobe J."/>
            <person name="Postlethwait J.H."/>
            <person name="Berthelot C."/>
            <person name="Roest Crollius H."/>
            <person name="Guiguen Y."/>
        </authorList>
    </citation>
    <scope>NUCLEOTIDE SEQUENCE</scope>
    <source>
        <strain evidence="3">NC1722</strain>
    </source>
</reference>
<gene>
    <name evidence="3" type="ORF">AAFF_G00032330</name>
</gene>
<dbReference type="AlphaFoldDB" id="A0AAD7S3V3"/>
<evidence type="ECO:0000313" key="4">
    <source>
        <dbReference type="Proteomes" id="UP001221898"/>
    </source>
</evidence>
<comment type="caution">
    <text evidence="3">The sequence shown here is derived from an EMBL/GenBank/DDBJ whole genome shotgun (WGS) entry which is preliminary data.</text>
</comment>
<evidence type="ECO:0000256" key="1">
    <source>
        <dbReference type="SAM" id="MobiDB-lite"/>
    </source>
</evidence>
<accession>A0AAD7S3V3</accession>
<sequence>MARRKTTLTLSSAVLLRFKALLQPVTPGESHDNNRDTLSLASVSKNTERYFLTDWSGLVEYASIFAPIVPPQREAPHISDSRNGHQTGPKNQLSWPAAIVL</sequence>
<feature type="compositionally biased region" description="Polar residues" evidence="1">
    <location>
        <begin position="84"/>
        <end position="94"/>
    </location>
</feature>
<evidence type="ECO:0000313" key="3">
    <source>
        <dbReference type="EMBL" id="KAJ8395499.1"/>
    </source>
</evidence>
<protein>
    <submittedName>
        <fullName evidence="3">Uncharacterized protein</fullName>
    </submittedName>
</protein>
<keyword evidence="2" id="KW-0732">Signal</keyword>
<feature type="compositionally biased region" description="Basic and acidic residues" evidence="1">
    <location>
        <begin position="74"/>
        <end position="83"/>
    </location>
</feature>
<feature type="chain" id="PRO_5041982543" evidence="2">
    <location>
        <begin position="31"/>
        <end position="101"/>
    </location>
</feature>
<feature type="region of interest" description="Disordered" evidence="1">
    <location>
        <begin position="73"/>
        <end position="101"/>
    </location>
</feature>
<name>A0AAD7S3V3_9TELE</name>
<evidence type="ECO:0000256" key="2">
    <source>
        <dbReference type="SAM" id="SignalP"/>
    </source>
</evidence>